<protein>
    <submittedName>
        <fullName evidence="1">Uncharacterized protein</fullName>
    </submittedName>
</protein>
<keyword evidence="2" id="KW-1185">Reference proteome</keyword>
<evidence type="ECO:0000313" key="2">
    <source>
        <dbReference type="Proteomes" id="UP000190626"/>
    </source>
</evidence>
<evidence type="ECO:0000313" key="1">
    <source>
        <dbReference type="EMBL" id="OPH57699.1"/>
    </source>
</evidence>
<reference evidence="2" key="1">
    <citation type="submission" date="2016-07" db="EMBL/GenBank/DDBJ databases">
        <authorList>
            <person name="Florea S."/>
            <person name="Webb J.S."/>
            <person name="Jaromczyk J."/>
            <person name="Schardl C.L."/>
        </authorList>
    </citation>
    <scope>NUCLEOTIDE SEQUENCE [LARGE SCALE GENOMIC DNA]</scope>
    <source>
        <strain evidence="2">CY1</strain>
    </source>
</reference>
<dbReference type="STRING" id="1469647.BC351_04070"/>
<dbReference type="Proteomes" id="UP000190626">
    <property type="component" value="Unassembled WGS sequence"/>
</dbReference>
<comment type="caution">
    <text evidence="1">The sequence shown here is derived from an EMBL/GenBank/DDBJ whole genome shotgun (WGS) entry which is preliminary data.</text>
</comment>
<organism evidence="1 2">
    <name type="scientific">Paenibacillus ferrarius</name>
    <dbReference type="NCBI Taxonomy" id="1469647"/>
    <lineage>
        <taxon>Bacteria</taxon>
        <taxon>Bacillati</taxon>
        <taxon>Bacillota</taxon>
        <taxon>Bacilli</taxon>
        <taxon>Bacillales</taxon>
        <taxon>Paenibacillaceae</taxon>
        <taxon>Paenibacillus</taxon>
    </lineage>
</organism>
<dbReference type="AlphaFoldDB" id="A0A1V4HL28"/>
<dbReference type="OrthoDB" id="2520504at2"/>
<dbReference type="RefSeq" id="WP_079413173.1">
    <property type="nucleotide sequence ID" value="NZ_MBTG01000012.1"/>
</dbReference>
<dbReference type="SUPFAM" id="SSF52266">
    <property type="entry name" value="SGNH hydrolase"/>
    <property type="match status" value="1"/>
</dbReference>
<name>A0A1V4HL28_9BACL</name>
<sequence>MKNKTVPYLVVYLLLINFLLPYTISADAFYHKRLSYPIIINNPRNIDPVIKYMKQKVDREKAVNYFILLGDSVFYGSPGNSDQSISAYLEQMPEHPLVFNLSFPGSQLGDLYTLLLMLDKNGISTDHVILNVRYASFVPRVPYQPIMSWWADRLRKEDPEAYLIVKAQEEETAAYSKYEKPYDWLQGMLKKYVYPHITLMAYRDYYQKYVDLQWDKWRNRAMPDDSLALPEPWYTKDSEALSDMLQQAQLKAAFTNVPLNLTESNPDIYFTKQIIEHQKGKETWVVLAGTNHTYMKEFVNQPGYVENMKRLDDFLSQQPVHYLNLEGQISDQLFTDFTHLMPEGYRLMAQLIWDAYGQRGAAKPL</sequence>
<dbReference type="EMBL" id="MBTG01000012">
    <property type="protein sequence ID" value="OPH57699.1"/>
    <property type="molecule type" value="Genomic_DNA"/>
</dbReference>
<accession>A0A1V4HL28</accession>
<gene>
    <name evidence="1" type="ORF">BC351_04070</name>
</gene>
<proteinExistence type="predicted"/>